<dbReference type="GO" id="GO:1990904">
    <property type="term" value="C:ribonucleoprotein complex"/>
    <property type="evidence" value="ECO:0007669"/>
    <property type="project" value="UniProtKB-KW"/>
</dbReference>
<sequence length="250" mass="28031">MFSLQVSNSIKFRFSSIQGTRILNHFNPSVFYSSVAKTQENINFQNNQLIRSKPKLSVTKYNKPFSNRKQALFAKYEDAFATSPGVLLVQFINISADEWTSLRQTLRLECHGADAMVLHGGIATAVVRHTKLSKMRYLFKGPVFAVYWNNDAKSDQYTNPQGIAPGEFQLKKHVTDAIKVISKNSNLFLLGGCLEDSLLTPSMVKEYTKLPDISTLQSQIVGILQTPSRKLVSTLDATPSRLVSLLKQIQ</sequence>
<name>A0A2T9Z410_9FUNG</name>
<dbReference type="Proteomes" id="UP000245699">
    <property type="component" value="Unassembled WGS sequence"/>
</dbReference>
<keyword evidence="2" id="KW-0689">Ribosomal protein</keyword>
<dbReference type="EMBL" id="MBFT01000014">
    <property type="protein sequence ID" value="PVU99874.1"/>
    <property type="molecule type" value="Genomic_DNA"/>
</dbReference>
<dbReference type="Gene3D" id="6.10.250.290">
    <property type="match status" value="1"/>
</dbReference>
<comment type="similarity">
    <text evidence="1">Belongs to the universal ribosomal protein uL10 family.</text>
</comment>
<dbReference type="Gene3D" id="3.30.70.1730">
    <property type="match status" value="1"/>
</dbReference>
<dbReference type="PANTHER" id="PTHR11560">
    <property type="entry name" value="39S RIBOSOMAL PROTEIN L10, MITOCHONDRIAL"/>
    <property type="match status" value="1"/>
</dbReference>
<reference evidence="4 6" key="1">
    <citation type="journal article" date="2018" name="MBio">
        <title>Comparative Genomics Reveals the Core Gene Toolbox for the Fungus-Insect Symbiosis.</title>
        <authorList>
            <person name="Wang Y."/>
            <person name="Stata M."/>
            <person name="Wang W."/>
            <person name="Stajich J.E."/>
            <person name="White M.M."/>
            <person name="Moncalvo J.M."/>
        </authorList>
    </citation>
    <scope>NUCLEOTIDE SEQUENCE [LARGE SCALE GENOMIC DNA]</scope>
    <source>
        <strain evidence="4 6">AUS-77-4</strain>
    </source>
</reference>
<dbReference type="OrthoDB" id="360689at2759"/>
<dbReference type="InterPro" id="IPR043141">
    <property type="entry name" value="Ribosomal_uL10-like_sf"/>
</dbReference>
<proteinExistence type="inferred from homology"/>
<evidence type="ECO:0000313" key="5">
    <source>
        <dbReference type="EMBL" id="PVU99874.1"/>
    </source>
</evidence>
<dbReference type="AlphaFoldDB" id="A0A2T9Z410"/>
<dbReference type="SUPFAM" id="SSF160369">
    <property type="entry name" value="Ribosomal protein L10-like"/>
    <property type="match status" value="1"/>
</dbReference>
<evidence type="ECO:0000256" key="3">
    <source>
        <dbReference type="ARBA" id="ARBA00023274"/>
    </source>
</evidence>
<dbReference type="EMBL" id="MBFT01000045">
    <property type="protein sequence ID" value="PVU99299.1"/>
    <property type="molecule type" value="Genomic_DNA"/>
</dbReference>
<evidence type="ECO:0000256" key="2">
    <source>
        <dbReference type="ARBA" id="ARBA00022980"/>
    </source>
</evidence>
<dbReference type="Pfam" id="PF00466">
    <property type="entry name" value="Ribosomal_L10"/>
    <property type="match status" value="1"/>
</dbReference>
<dbReference type="InterPro" id="IPR001790">
    <property type="entry name" value="Ribosomal_uL10"/>
</dbReference>
<keyword evidence="3" id="KW-0687">Ribonucleoprotein</keyword>
<organism evidence="4 6">
    <name type="scientific">Furculomyces boomerangus</name>
    <dbReference type="NCBI Taxonomy" id="61424"/>
    <lineage>
        <taxon>Eukaryota</taxon>
        <taxon>Fungi</taxon>
        <taxon>Fungi incertae sedis</taxon>
        <taxon>Zoopagomycota</taxon>
        <taxon>Kickxellomycotina</taxon>
        <taxon>Harpellomycetes</taxon>
        <taxon>Harpellales</taxon>
        <taxon>Harpellaceae</taxon>
        <taxon>Furculomyces</taxon>
    </lineage>
</organism>
<evidence type="ECO:0008006" key="7">
    <source>
        <dbReference type="Google" id="ProtNLM"/>
    </source>
</evidence>
<evidence type="ECO:0000256" key="1">
    <source>
        <dbReference type="ARBA" id="ARBA00008889"/>
    </source>
</evidence>
<keyword evidence="6" id="KW-1185">Reference proteome</keyword>
<dbReference type="GO" id="GO:0005840">
    <property type="term" value="C:ribosome"/>
    <property type="evidence" value="ECO:0007669"/>
    <property type="project" value="UniProtKB-KW"/>
</dbReference>
<evidence type="ECO:0000313" key="4">
    <source>
        <dbReference type="EMBL" id="PVU99299.1"/>
    </source>
</evidence>
<comment type="caution">
    <text evidence="4">The sequence shown here is derived from an EMBL/GenBank/DDBJ whole genome shotgun (WGS) entry which is preliminary data.</text>
</comment>
<gene>
    <name evidence="5" type="ORF">BB559_000321</name>
    <name evidence="4" type="ORF">BB559_000830</name>
</gene>
<dbReference type="InterPro" id="IPR047865">
    <property type="entry name" value="Ribosomal_uL10_bac_type"/>
</dbReference>
<evidence type="ECO:0000313" key="6">
    <source>
        <dbReference type="Proteomes" id="UP000245699"/>
    </source>
</evidence>
<protein>
    <recommendedName>
        <fullName evidence="7">Ribosomal protein L10</fullName>
    </recommendedName>
</protein>
<accession>A0A2T9Z410</accession>
<dbReference type="STRING" id="61424.A0A2T9Z410"/>